<evidence type="ECO:0000259" key="1">
    <source>
        <dbReference type="PROSITE" id="PS50943"/>
    </source>
</evidence>
<dbReference type="Gene3D" id="1.10.260.40">
    <property type="entry name" value="lambda repressor-like DNA-binding domains"/>
    <property type="match status" value="1"/>
</dbReference>
<name>A0A0T5YVF3_9GAMM</name>
<keyword evidence="2" id="KW-0238">DNA-binding</keyword>
<dbReference type="PROSITE" id="PS50943">
    <property type="entry name" value="HTH_CROC1"/>
    <property type="match status" value="1"/>
</dbReference>
<dbReference type="InterPro" id="IPR010982">
    <property type="entry name" value="Lambda_DNA-bd_dom_sf"/>
</dbReference>
<protein>
    <submittedName>
        <fullName evidence="2">Cro/C1-type HTH DNA-binding domain</fullName>
    </submittedName>
</protein>
<dbReference type="Proteomes" id="UP000051634">
    <property type="component" value="Unassembled WGS sequence"/>
</dbReference>
<dbReference type="InterPro" id="IPR001387">
    <property type="entry name" value="Cro/C1-type_HTH"/>
</dbReference>
<dbReference type="SUPFAM" id="SSF47413">
    <property type="entry name" value="lambda repressor-like DNA-binding domains"/>
    <property type="match status" value="1"/>
</dbReference>
<keyword evidence="3" id="KW-1185">Reference proteome</keyword>
<gene>
    <name evidence="2" type="ORF">Ga0074115_10732</name>
</gene>
<evidence type="ECO:0000313" key="2">
    <source>
        <dbReference type="EMBL" id="KRT54506.1"/>
    </source>
</evidence>
<dbReference type="AlphaFoldDB" id="A0A0T5YVF3"/>
<comment type="caution">
    <text evidence="2">The sequence shown here is derived from an EMBL/GenBank/DDBJ whole genome shotgun (WGS) entry which is preliminary data.</text>
</comment>
<accession>A0A0T5YVF3</accession>
<dbReference type="OrthoDB" id="5298444at2"/>
<evidence type="ECO:0000313" key="3">
    <source>
        <dbReference type="Proteomes" id="UP000051634"/>
    </source>
</evidence>
<organism evidence="2 3">
    <name type="scientific">endosymbiont of Ridgeia piscesae</name>
    <dbReference type="NCBI Taxonomy" id="54398"/>
    <lineage>
        <taxon>Bacteria</taxon>
        <taxon>Pseudomonadati</taxon>
        <taxon>Pseudomonadota</taxon>
        <taxon>Gammaproteobacteria</taxon>
        <taxon>sulfur-oxidizing symbionts</taxon>
    </lineage>
</organism>
<proteinExistence type="predicted"/>
<dbReference type="Pfam" id="PF13443">
    <property type="entry name" value="HTH_26"/>
    <property type="match status" value="1"/>
</dbReference>
<sequence length="275" mass="32173">MPSRKQIETFTKIVYKYANFRIIFLYFFMSQQKLLISTLKQALKQQGLTYAQVASQIHISEASVKRMFSSGRFTLERIEAICALMEMQLLDLMRLMERAQHSTSQLSWEQEEELIGDIRLLLLIALIRNHWSLPQILHDYAIPEHDCIQLLAQLDRLRLIELQPGNRIRLLVAPDFQWIPNGPIVRFYEERVKAEFFDASFSGQHSHRQFLSGELSAGSAALLIKKMRLLEQEFAELLKADLSLPPEQRINIGLVLAQRPWQFHAFDHLRREQES</sequence>
<feature type="domain" description="HTH cro/C1-type" evidence="1">
    <location>
        <begin position="39"/>
        <end position="92"/>
    </location>
</feature>
<reference evidence="2 3" key="1">
    <citation type="submission" date="2015-11" db="EMBL/GenBank/DDBJ databases">
        <title>The genome of Candidatus Endoriftia persephone in Ridgeia piscesae and population structure of the North Eastern Pacific vestimentiferan symbionts.</title>
        <authorList>
            <person name="Perez M."/>
            <person name="Juniper K.S."/>
        </authorList>
    </citation>
    <scope>NUCLEOTIDE SEQUENCE [LARGE SCALE GENOMIC DNA]</scope>
    <source>
        <strain evidence="2">Ind11</strain>
    </source>
</reference>
<dbReference type="SMART" id="SM00530">
    <property type="entry name" value="HTH_XRE"/>
    <property type="match status" value="1"/>
</dbReference>
<dbReference type="CDD" id="cd00093">
    <property type="entry name" value="HTH_XRE"/>
    <property type="match status" value="1"/>
</dbReference>
<dbReference type="EMBL" id="LDXT01000090">
    <property type="protein sequence ID" value="KRT54506.1"/>
    <property type="molecule type" value="Genomic_DNA"/>
</dbReference>
<dbReference type="GO" id="GO:0003677">
    <property type="term" value="F:DNA binding"/>
    <property type="evidence" value="ECO:0007669"/>
    <property type="project" value="UniProtKB-KW"/>
</dbReference>